<protein>
    <submittedName>
        <fullName evidence="2">Uncharacterized protein</fullName>
    </submittedName>
</protein>
<dbReference type="AlphaFoldDB" id="A0A834NI34"/>
<evidence type="ECO:0000313" key="2">
    <source>
        <dbReference type="EMBL" id="KAF7410192.1"/>
    </source>
</evidence>
<organism evidence="2 3">
    <name type="scientific">Vespula germanica</name>
    <name type="common">German yellow jacket</name>
    <name type="synonym">Paravespula germanica</name>
    <dbReference type="NCBI Taxonomy" id="30212"/>
    <lineage>
        <taxon>Eukaryota</taxon>
        <taxon>Metazoa</taxon>
        <taxon>Ecdysozoa</taxon>
        <taxon>Arthropoda</taxon>
        <taxon>Hexapoda</taxon>
        <taxon>Insecta</taxon>
        <taxon>Pterygota</taxon>
        <taxon>Neoptera</taxon>
        <taxon>Endopterygota</taxon>
        <taxon>Hymenoptera</taxon>
        <taxon>Apocrita</taxon>
        <taxon>Aculeata</taxon>
        <taxon>Vespoidea</taxon>
        <taxon>Vespidae</taxon>
        <taxon>Vespinae</taxon>
        <taxon>Vespula</taxon>
    </lineage>
</organism>
<feature type="compositionally biased region" description="Basic and acidic residues" evidence="1">
    <location>
        <begin position="10"/>
        <end position="20"/>
    </location>
</feature>
<evidence type="ECO:0000313" key="3">
    <source>
        <dbReference type="Proteomes" id="UP000617340"/>
    </source>
</evidence>
<name>A0A834NI34_VESGE</name>
<comment type="caution">
    <text evidence="2">The sequence shown here is derived from an EMBL/GenBank/DDBJ whole genome shotgun (WGS) entry which is preliminary data.</text>
</comment>
<dbReference type="EMBL" id="JACSDZ010000003">
    <property type="protein sequence ID" value="KAF7410192.1"/>
    <property type="molecule type" value="Genomic_DNA"/>
</dbReference>
<feature type="region of interest" description="Disordered" evidence="1">
    <location>
        <begin position="1"/>
        <end position="22"/>
    </location>
</feature>
<gene>
    <name evidence="2" type="ORF">HZH68_004573</name>
</gene>
<sequence>MRGWEEGGGEEIRSGDVSSKEKRRVKVFPHLNLSYLILSHLISSHLISSYLISSHFISSRLVSSRLVSSSK</sequence>
<accession>A0A834NI34</accession>
<dbReference type="Proteomes" id="UP000617340">
    <property type="component" value="Unassembled WGS sequence"/>
</dbReference>
<reference evidence="2" key="1">
    <citation type="journal article" date="2020" name="G3 (Bethesda)">
        <title>High-Quality Assemblies for Three Invasive Social Wasps from the &lt;i&gt;Vespula&lt;/i&gt; Genus.</title>
        <authorList>
            <person name="Harrop T.W.R."/>
            <person name="Guhlin J."/>
            <person name="McLaughlin G.M."/>
            <person name="Permina E."/>
            <person name="Stockwell P."/>
            <person name="Gilligan J."/>
            <person name="Le Lec M.F."/>
            <person name="Gruber M.A.M."/>
            <person name="Quinn O."/>
            <person name="Lovegrove M."/>
            <person name="Duncan E.J."/>
            <person name="Remnant E.J."/>
            <person name="Van Eeckhoven J."/>
            <person name="Graham B."/>
            <person name="Knapp R.A."/>
            <person name="Langford K.W."/>
            <person name="Kronenberg Z."/>
            <person name="Press M.O."/>
            <person name="Eacker S.M."/>
            <person name="Wilson-Rankin E.E."/>
            <person name="Purcell J."/>
            <person name="Lester P.J."/>
            <person name="Dearden P.K."/>
        </authorList>
    </citation>
    <scope>NUCLEOTIDE SEQUENCE</scope>
    <source>
        <strain evidence="2">Linc-1</strain>
    </source>
</reference>
<evidence type="ECO:0000256" key="1">
    <source>
        <dbReference type="SAM" id="MobiDB-lite"/>
    </source>
</evidence>
<keyword evidence="3" id="KW-1185">Reference proteome</keyword>
<proteinExistence type="predicted"/>